<evidence type="ECO:0000256" key="1">
    <source>
        <dbReference type="ARBA" id="ARBA00000012"/>
    </source>
</evidence>
<keyword evidence="10 12" id="KW-0289">Folate biosynthesis</keyword>
<evidence type="ECO:0000259" key="13">
    <source>
        <dbReference type="PROSITE" id="PS50972"/>
    </source>
</evidence>
<dbReference type="UniPathway" id="UPA00077">
    <property type="reaction ID" value="UER00156"/>
</dbReference>
<dbReference type="PANTHER" id="PTHR20941">
    <property type="entry name" value="FOLATE SYNTHESIS PROTEINS"/>
    <property type="match status" value="1"/>
</dbReference>
<dbReference type="GO" id="GO:0046872">
    <property type="term" value="F:metal ion binding"/>
    <property type="evidence" value="ECO:0007669"/>
    <property type="project" value="UniProtKB-KW"/>
</dbReference>
<comment type="function">
    <text evidence="12">Catalyzes the condensation of para-aminobenzoate (pABA) with 6-hydroxymethyl-7,8-dihydropterin diphosphate (DHPt-PP) to form 7,8-dihydropteroate (H2Pte), the immediate precursor of folate derivatives.</text>
</comment>
<dbReference type="Gene3D" id="3.20.20.20">
    <property type="entry name" value="Dihydropteroate synthase-like"/>
    <property type="match status" value="1"/>
</dbReference>
<dbReference type="SUPFAM" id="SSF51717">
    <property type="entry name" value="Dihydropteroate synthetase-like"/>
    <property type="match status" value="1"/>
</dbReference>
<evidence type="ECO:0000313" key="14">
    <source>
        <dbReference type="EMBL" id="SLN73286.1"/>
    </source>
</evidence>
<dbReference type="PROSITE" id="PS00793">
    <property type="entry name" value="DHPS_2"/>
    <property type="match status" value="1"/>
</dbReference>
<evidence type="ECO:0000256" key="12">
    <source>
        <dbReference type="RuleBase" id="RU361205"/>
    </source>
</evidence>
<evidence type="ECO:0000256" key="5">
    <source>
        <dbReference type="ARBA" id="ARBA00012458"/>
    </source>
</evidence>
<comment type="cofactor">
    <cofactor evidence="2 12">
        <name>Mg(2+)</name>
        <dbReference type="ChEBI" id="CHEBI:18420"/>
    </cofactor>
</comment>
<protein>
    <recommendedName>
        <fullName evidence="6 12">Dihydropteroate synthase</fullName>
        <shortName evidence="12">DHPS</shortName>
        <ecNumber evidence="5 12">2.5.1.15</ecNumber>
    </recommendedName>
    <alternativeName>
        <fullName evidence="11 12">Dihydropteroate pyrophosphorylase</fullName>
    </alternativeName>
</protein>
<feature type="domain" description="Pterin-binding" evidence="13">
    <location>
        <begin position="26"/>
        <end position="279"/>
    </location>
</feature>
<dbReference type="FunCoup" id="A0A1Y5TXR4">
    <property type="interactions" value="516"/>
</dbReference>
<keyword evidence="9 12" id="KW-0460">Magnesium</keyword>
<dbReference type="InParanoid" id="A0A1Y5TXR4"/>
<organism evidence="14 15">
    <name type="scientific">Oceanibacterium hippocampi</name>
    <dbReference type="NCBI Taxonomy" id="745714"/>
    <lineage>
        <taxon>Bacteria</taxon>
        <taxon>Pseudomonadati</taxon>
        <taxon>Pseudomonadota</taxon>
        <taxon>Alphaproteobacteria</taxon>
        <taxon>Sneathiellales</taxon>
        <taxon>Sneathiellaceae</taxon>
        <taxon>Oceanibacterium</taxon>
    </lineage>
</organism>
<proteinExistence type="inferred from homology"/>
<evidence type="ECO:0000256" key="3">
    <source>
        <dbReference type="ARBA" id="ARBA00004763"/>
    </source>
</evidence>
<evidence type="ECO:0000256" key="9">
    <source>
        <dbReference type="ARBA" id="ARBA00022842"/>
    </source>
</evidence>
<dbReference type="FunFam" id="3.20.20.20:FF:000006">
    <property type="entry name" value="Dihydropteroate synthase"/>
    <property type="match status" value="1"/>
</dbReference>
<name>A0A1Y5TXR4_9PROT</name>
<dbReference type="GO" id="GO:0046654">
    <property type="term" value="P:tetrahydrofolate biosynthetic process"/>
    <property type="evidence" value="ECO:0007669"/>
    <property type="project" value="UniProtKB-UniPathway"/>
</dbReference>
<dbReference type="GO" id="GO:0004156">
    <property type="term" value="F:dihydropteroate synthase activity"/>
    <property type="evidence" value="ECO:0007669"/>
    <property type="project" value="UniProtKB-EC"/>
</dbReference>
<evidence type="ECO:0000256" key="10">
    <source>
        <dbReference type="ARBA" id="ARBA00022909"/>
    </source>
</evidence>
<dbReference type="PROSITE" id="PS00792">
    <property type="entry name" value="DHPS_1"/>
    <property type="match status" value="1"/>
</dbReference>
<dbReference type="GO" id="GO:0005829">
    <property type="term" value="C:cytosol"/>
    <property type="evidence" value="ECO:0007669"/>
    <property type="project" value="TreeGrafter"/>
</dbReference>
<dbReference type="CDD" id="cd00739">
    <property type="entry name" value="DHPS"/>
    <property type="match status" value="1"/>
</dbReference>
<keyword evidence="8 12" id="KW-0479">Metal-binding</keyword>
<keyword evidence="7 12" id="KW-0808">Transferase</keyword>
<accession>A0A1Y5TXR4</accession>
<evidence type="ECO:0000256" key="11">
    <source>
        <dbReference type="ARBA" id="ARBA00030193"/>
    </source>
</evidence>
<evidence type="ECO:0000313" key="15">
    <source>
        <dbReference type="Proteomes" id="UP000193200"/>
    </source>
</evidence>
<dbReference type="Pfam" id="PF00809">
    <property type="entry name" value="Pterin_bind"/>
    <property type="match status" value="1"/>
</dbReference>
<sequence>MMVTPESDMDTGAALGPPLGLPADRPAIMGILNTTPDSFSDGGRHFRLADALAHGRRLVDAGADILDIGGESTRPGAEPVSVAEELDRVLPVIEALADSGATISIDTRNPEVMRAAVAAGAAWINDISALSHSPDSLATAAGLGVPVVLMHALGDPRTMQDAPAYDDVVAEVRDYLAARIDVAVAAGIARDRLIADPGIGFGKTVAHNLELLARLDAFAGLGVPILVGLSRKSFIGRLSGATDAGERLGGSLAGALWCAAHGARVIRVHDVSETRQALQVWRAVDAARPADA</sequence>
<comment type="catalytic activity">
    <reaction evidence="1">
        <text>(7,8-dihydropterin-6-yl)methyl diphosphate + 4-aminobenzoate = 7,8-dihydropteroate + diphosphate</text>
        <dbReference type="Rhea" id="RHEA:19949"/>
        <dbReference type="ChEBI" id="CHEBI:17836"/>
        <dbReference type="ChEBI" id="CHEBI:17839"/>
        <dbReference type="ChEBI" id="CHEBI:33019"/>
        <dbReference type="ChEBI" id="CHEBI:72950"/>
        <dbReference type="EC" id="2.5.1.15"/>
    </reaction>
</comment>
<comment type="pathway">
    <text evidence="3 12">Cofactor biosynthesis; tetrahydrofolate biosynthesis; 7,8-dihydrofolate from 2-amino-4-hydroxy-6-hydroxymethyl-7,8-dihydropteridine diphosphate and 4-aminobenzoate: step 1/2.</text>
</comment>
<dbReference type="InterPro" id="IPR006390">
    <property type="entry name" value="DHP_synth_dom"/>
</dbReference>
<dbReference type="GO" id="GO:0046656">
    <property type="term" value="P:folic acid biosynthetic process"/>
    <property type="evidence" value="ECO:0007669"/>
    <property type="project" value="UniProtKB-KW"/>
</dbReference>
<evidence type="ECO:0000256" key="4">
    <source>
        <dbReference type="ARBA" id="ARBA00009503"/>
    </source>
</evidence>
<dbReference type="EMBL" id="FWFR01000003">
    <property type="protein sequence ID" value="SLN73286.1"/>
    <property type="molecule type" value="Genomic_DNA"/>
</dbReference>
<dbReference type="PANTHER" id="PTHR20941:SF1">
    <property type="entry name" value="FOLIC ACID SYNTHESIS PROTEIN FOL1"/>
    <property type="match status" value="1"/>
</dbReference>
<dbReference type="Proteomes" id="UP000193200">
    <property type="component" value="Unassembled WGS sequence"/>
</dbReference>
<dbReference type="NCBIfam" id="TIGR01496">
    <property type="entry name" value="DHPS"/>
    <property type="match status" value="1"/>
</dbReference>
<reference evidence="14 15" key="1">
    <citation type="submission" date="2017-03" db="EMBL/GenBank/DDBJ databases">
        <authorList>
            <person name="Afonso C.L."/>
            <person name="Miller P.J."/>
            <person name="Scott M.A."/>
            <person name="Spackman E."/>
            <person name="Goraichik I."/>
            <person name="Dimitrov K.M."/>
            <person name="Suarez D.L."/>
            <person name="Swayne D.E."/>
        </authorList>
    </citation>
    <scope>NUCLEOTIDE SEQUENCE [LARGE SCALE GENOMIC DNA]</scope>
    <source>
        <strain evidence="14 15">CECT 7691</strain>
    </source>
</reference>
<gene>
    <name evidence="14" type="primary">folP</name>
    <name evidence="14" type="ORF">OCH7691_03586</name>
</gene>
<dbReference type="InterPro" id="IPR011005">
    <property type="entry name" value="Dihydropteroate_synth-like_sf"/>
</dbReference>
<evidence type="ECO:0000256" key="6">
    <source>
        <dbReference type="ARBA" id="ARBA00016919"/>
    </source>
</evidence>
<dbReference type="PROSITE" id="PS50972">
    <property type="entry name" value="PTERIN_BINDING"/>
    <property type="match status" value="1"/>
</dbReference>
<dbReference type="InterPro" id="IPR000489">
    <property type="entry name" value="Pterin-binding_dom"/>
</dbReference>
<evidence type="ECO:0000256" key="2">
    <source>
        <dbReference type="ARBA" id="ARBA00001946"/>
    </source>
</evidence>
<comment type="similarity">
    <text evidence="4 12">Belongs to the DHPS family.</text>
</comment>
<evidence type="ECO:0000256" key="8">
    <source>
        <dbReference type="ARBA" id="ARBA00022723"/>
    </source>
</evidence>
<dbReference type="InterPro" id="IPR045031">
    <property type="entry name" value="DHP_synth-like"/>
</dbReference>
<evidence type="ECO:0000256" key="7">
    <source>
        <dbReference type="ARBA" id="ARBA00022679"/>
    </source>
</evidence>
<dbReference type="AlphaFoldDB" id="A0A1Y5TXR4"/>
<keyword evidence="15" id="KW-1185">Reference proteome</keyword>
<dbReference type="EC" id="2.5.1.15" evidence="5 12"/>